<dbReference type="HOGENOM" id="CLU_019894_0_0_1"/>
<dbReference type="eggNOG" id="ENOG502SNG0">
    <property type="taxonomic scope" value="Eukaryota"/>
</dbReference>
<feature type="transmembrane region" description="Helical" evidence="1">
    <location>
        <begin position="165"/>
        <end position="185"/>
    </location>
</feature>
<keyword evidence="1" id="KW-0812">Transmembrane</keyword>
<keyword evidence="1" id="KW-0472">Membrane</keyword>
<dbReference type="AlphaFoldDB" id="W3XBM1"/>
<dbReference type="GeneID" id="19269711"/>
<accession>W3XBM1</accession>
<feature type="transmembrane region" description="Helical" evidence="1">
    <location>
        <begin position="113"/>
        <end position="138"/>
    </location>
</feature>
<evidence type="ECO:0000256" key="1">
    <source>
        <dbReference type="SAM" id="Phobius"/>
    </source>
</evidence>
<name>W3XBM1_PESFW</name>
<reference evidence="3" key="1">
    <citation type="journal article" date="2015" name="BMC Genomics">
        <title>Genomic and transcriptomic analysis of the endophytic fungus Pestalotiopsis fici reveals its lifestyle and high potential for synthesis of natural products.</title>
        <authorList>
            <person name="Wang X."/>
            <person name="Zhang X."/>
            <person name="Liu L."/>
            <person name="Xiang M."/>
            <person name="Wang W."/>
            <person name="Sun X."/>
            <person name="Che Y."/>
            <person name="Guo L."/>
            <person name="Liu G."/>
            <person name="Guo L."/>
            <person name="Wang C."/>
            <person name="Yin W.B."/>
            <person name="Stadler M."/>
            <person name="Zhang X."/>
            <person name="Liu X."/>
        </authorList>
    </citation>
    <scope>NUCLEOTIDE SEQUENCE [LARGE SCALE GENOMIC DNA]</scope>
    <source>
        <strain evidence="3">W106-1 / CGMCC3.15140</strain>
    </source>
</reference>
<keyword evidence="3" id="KW-1185">Reference proteome</keyword>
<dbReference type="KEGG" id="pfy:PFICI_04698"/>
<proteinExistence type="predicted"/>
<feature type="transmembrane region" description="Helical" evidence="1">
    <location>
        <begin position="74"/>
        <end position="98"/>
    </location>
</feature>
<dbReference type="RefSeq" id="XP_007831470.1">
    <property type="nucleotide sequence ID" value="XM_007833279.1"/>
</dbReference>
<dbReference type="InParanoid" id="W3XBM1"/>
<dbReference type="Proteomes" id="UP000030651">
    <property type="component" value="Unassembled WGS sequence"/>
</dbReference>
<sequence>MAFLQGDQTNQGAYSRKYSIRPFDTLDTNASMYLMDDRQSAFRVNDTASLTPGSSSNGLLNNIPRLGKPTVKKIFYASDMVIAAISTICCTFSIIVVANESISWRLGTKNNQLIIVGFLISIMNMCLTSVAPILFISLENRFGSSTIQNYDAILRNMPLAPGLSVPWRAALSLMIALPIGLSVLYKTFIGGYSVIEIKGLDYISNATFYGMFLLPGQAGVASGNSLFFNATQEFLVASNGGSDNYEPPLPAFPDTYGHNVLLLNDTSTAMLDTLNPEYLSKVQELLAIGESWAVTAPVIGTVATRNESKTRDPTGFSSDFITACELARDKDDYWTFDSSDLYNHWSFFMMDRKLLSDQSTQYIGLSPNSIDLSSGSIDCEALPDYVYLFNIYRQPCKGTWSITRGGYRLVNASCDEDMLPWSKQQVIANSILVLPIQYISSFIGILKTYSGSGARGNQSVWMNPSMSTAVAAMMWSQITAMKSEDNPLPFDSTAFNMSAYAMTAANRTRLTQEESGTTYPVSQDDQSFLYTRPTLQKSYWLYLVFAFQPVLIFIILGTTATLYSTPLGRGFGLVSILSGIDPQNLDSLIGASFSGVLEKPVKLDITPINNGPTGSILYRMNPSSEQPRRNGKLIKNLVYH</sequence>
<dbReference type="OrthoDB" id="5420013at2759"/>
<dbReference type="OMA" id="NNSIYYM"/>
<protein>
    <submittedName>
        <fullName evidence="2">Uncharacterized protein</fullName>
    </submittedName>
</protein>
<gene>
    <name evidence="2" type="ORF">PFICI_04698</name>
</gene>
<evidence type="ECO:0000313" key="3">
    <source>
        <dbReference type="Proteomes" id="UP000030651"/>
    </source>
</evidence>
<dbReference type="EMBL" id="KI912111">
    <property type="protein sequence ID" value="ETS82822.1"/>
    <property type="molecule type" value="Genomic_DNA"/>
</dbReference>
<organism evidence="2 3">
    <name type="scientific">Pestalotiopsis fici (strain W106-1 / CGMCC3.15140)</name>
    <dbReference type="NCBI Taxonomy" id="1229662"/>
    <lineage>
        <taxon>Eukaryota</taxon>
        <taxon>Fungi</taxon>
        <taxon>Dikarya</taxon>
        <taxon>Ascomycota</taxon>
        <taxon>Pezizomycotina</taxon>
        <taxon>Sordariomycetes</taxon>
        <taxon>Xylariomycetidae</taxon>
        <taxon>Amphisphaeriales</taxon>
        <taxon>Sporocadaceae</taxon>
        <taxon>Pestalotiopsis</taxon>
    </lineage>
</organism>
<keyword evidence="1" id="KW-1133">Transmembrane helix</keyword>
<feature type="transmembrane region" description="Helical" evidence="1">
    <location>
        <begin position="539"/>
        <end position="563"/>
    </location>
</feature>
<evidence type="ECO:0000313" key="2">
    <source>
        <dbReference type="EMBL" id="ETS82822.1"/>
    </source>
</evidence>